<accession>A0A2A9P123</accession>
<dbReference type="Pfam" id="PF12739">
    <property type="entry name" value="TRAPPC-Trs85"/>
    <property type="match status" value="1"/>
</dbReference>
<proteinExistence type="predicted"/>
<dbReference type="InterPro" id="IPR024420">
    <property type="entry name" value="TRAPP_III_complex_Trs85"/>
</dbReference>
<organism evidence="2 3">
    <name type="scientific">Amanita thiersii Skay4041</name>
    <dbReference type="NCBI Taxonomy" id="703135"/>
    <lineage>
        <taxon>Eukaryota</taxon>
        <taxon>Fungi</taxon>
        <taxon>Dikarya</taxon>
        <taxon>Basidiomycota</taxon>
        <taxon>Agaricomycotina</taxon>
        <taxon>Agaricomycetes</taxon>
        <taxon>Agaricomycetidae</taxon>
        <taxon>Agaricales</taxon>
        <taxon>Pluteineae</taxon>
        <taxon>Amanitaceae</taxon>
        <taxon>Amanita</taxon>
    </lineage>
</organism>
<dbReference type="Proteomes" id="UP000242287">
    <property type="component" value="Unassembled WGS sequence"/>
</dbReference>
<evidence type="ECO:0000256" key="1">
    <source>
        <dbReference type="SAM" id="MobiDB-lite"/>
    </source>
</evidence>
<dbReference type="OrthoDB" id="203724at2759"/>
<evidence type="ECO:0000313" key="3">
    <source>
        <dbReference type="Proteomes" id="UP000242287"/>
    </source>
</evidence>
<dbReference type="PANTHER" id="PTHR12975:SF6">
    <property type="entry name" value="TRAFFICKING PROTEIN PARTICLE COMPLEX SUBUNIT 8"/>
    <property type="match status" value="1"/>
</dbReference>
<dbReference type="GO" id="GO:1990072">
    <property type="term" value="C:TRAPPIII protein complex"/>
    <property type="evidence" value="ECO:0007669"/>
    <property type="project" value="TreeGrafter"/>
</dbReference>
<name>A0A2A9P123_9AGAR</name>
<dbReference type="EMBL" id="KZ301969">
    <property type="protein sequence ID" value="PFH54797.1"/>
    <property type="molecule type" value="Genomic_DNA"/>
</dbReference>
<dbReference type="STRING" id="703135.A0A2A9P123"/>
<reference evidence="2 3" key="1">
    <citation type="submission" date="2014-02" db="EMBL/GenBank/DDBJ databases">
        <title>Transposable element dynamics among asymbiotic and ectomycorrhizal Amanita fungi.</title>
        <authorList>
            <consortium name="DOE Joint Genome Institute"/>
            <person name="Hess J."/>
            <person name="Skrede I."/>
            <person name="Wolfe B."/>
            <person name="LaButti K."/>
            <person name="Ohm R.A."/>
            <person name="Grigoriev I.V."/>
            <person name="Pringle A."/>
        </authorList>
    </citation>
    <scope>NUCLEOTIDE SEQUENCE [LARGE SCALE GENOMIC DNA]</scope>
    <source>
        <strain evidence="2 3">SKay4041</strain>
    </source>
</reference>
<feature type="compositionally biased region" description="Low complexity" evidence="1">
    <location>
        <begin position="329"/>
        <end position="338"/>
    </location>
</feature>
<gene>
    <name evidence="2" type="ORF">AMATHDRAFT_135105</name>
</gene>
<protein>
    <submittedName>
        <fullName evidence="2">Uncharacterized protein</fullName>
    </submittedName>
</protein>
<keyword evidence="3" id="KW-1185">Reference proteome</keyword>
<dbReference type="PANTHER" id="PTHR12975">
    <property type="entry name" value="TRANSPORT PROTEIN TRAPP"/>
    <property type="match status" value="1"/>
</dbReference>
<sequence>MPSSVLPSSLSPHICVLSSPDLSQLLTSSSLPPLPKILQSFSPLPQVTTRTTTLTSVPHASFALRFSDLLDIETACREDEEQRAVRTIDWITARINSRCAKWIDDVQNVPDKDNLRTPWWDELRRCAEGEHVPSKHEGWNHPVAIILAVSTTAPNPLQAITALHLRTLDFPPWVDTTLFRYTLIVHPNSSPLSNEEAGALFNAVKKQYGLHSYLLPLMLPTSLPAPVPVPALIPRLPPLMPGSSEASNNGDPLPEHTSQTAVHTLKLFETDIQQTARFTREFVVMSLVPWMEKCVLEWNENFSSTRRLPSRLFSSTRRLFGSPSPSPAPSHNVSSSVSSIPSRISYSSSAGSSSIPPPSQQRRLAEFATILGDYKLAVTVWEALRKDGKGGADILPILLSPSPVILAHVVNALTNTQSLSPELPPTVQLQALRYAMRWEAGIPSSDFLGDTLQGERWLVWAAGDSEELPSALLFAHAALLSARKISKRKAALWYLTAANKLEKIGIKPLTMHFLRCAHALYQEQPSKSLSPSFWDSEFHSKNDVSGFDAILPGIEHPLGRLLYTTGDVLGAVKLFAGLLKGSSSLSGTDQLNDKTPDLQGLISDKIFLEDFRVALTHHKATAGDESQLDQLGLPIKFCVARQTRIRLSSDCVGGKQNVWKQREDDWSANRASLGAKDYLEGSRKAVVENFWIDLVIKNPLVAEVTLSNITITLQDEDHGTKPLGRLAEIQIIEQITLAANENRMVSIAIRPLRTATMTMTHVSYDFLSLLPCVESLSYRGRKLQETAAQRQKPTYAPDVIPTIQVAEENIRLTAQFIEEGPLTVYQGEHRHMIISLSNTGKRPISELWVVHDANDELWFNVSQSESDEGKNGVIHSPNCLDVDLVHRLPQIAREDYPLLPGHTSELTVVFHATDVGSKEVSLLLTYREDSKSAFQSFKLSQRYEIQPFLELGASARPSESMEHPYILNLEIVDSTISSVIQISQINTLSATWRCTELTKQNILLYPSQSARLIFSTLPSAGNKMAKETLDFVATSLNNVIHGHGVTARQPPPIDLFCCDILKEQDISLLTPMVKHFIHVRRHHVISDDIAQTHPHIPINLWPAIFPLYHPFSVDIVVLWTIPQQNRSGHVLLPGLMLGGGHGALSEAIEGAEVAKVTRTIYAETQRERTEFLRALKNSEWNIEADPLSVVIRDLGDIRHDFSRGPCCVQIPITLRNHSLTHISKYILRFPTAQEHFTSSSTPSYSGHLTFRGILRPTQSATINPKLWIMFPGSYNLAGWHLETEVYEEVDGRFSDSQRGLRRYLRKPMPKEIGHLRICDIYSA</sequence>
<evidence type="ECO:0000313" key="2">
    <source>
        <dbReference type="EMBL" id="PFH54797.1"/>
    </source>
</evidence>
<feature type="region of interest" description="Disordered" evidence="1">
    <location>
        <begin position="319"/>
        <end position="338"/>
    </location>
</feature>